<accession>A0A1J7C948</accession>
<sequence>MDKQDLYRLDLSDAEWRKSGYSNGTEQCVEVASLPGGAVAMRDSDYPAGPVLRFTAGEWDAFVRGTKDGEFDAA</sequence>
<dbReference type="Proteomes" id="UP000243342">
    <property type="component" value="Unassembled WGS sequence"/>
</dbReference>
<dbReference type="EMBL" id="MLCF01000032">
    <property type="protein sequence ID" value="OIV38064.1"/>
    <property type="molecule type" value="Genomic_DNA"/>
</dbReference>
<dbReference type="AlphaFoldDB" id="A0A1J7C948"/>
<protein>
    <submittedName>
        <fullName evidence="2">DUF397 domain-containing protein</fullName>
    </submittedName>
</protein>
<comment type="caution">
    <text evidence="2">The sequence shown here is derived from an EMBL/GenBank/DDBJ whole genome shotgun (WGS) entry which is preliminary data.</text>
</comment>
<evidence type="ECO:0000313" key="2">
    <source>
        <dbReference type="EMBL" id="OIV38064.1"/>
    </source>
</evidence>
<feature type="domain" description="DUF397" evidence="1">
    <location>
        <begin position="14"/>
        <end position="67"/>
    </location>
</feature>
<gene>
    <name evidence="2" type="ORF">BIV57_07825</name>
</gene>
<dbReference type="STRING" id="1428644.BIV57_07825"/>
<organism evidence="2 3">
    <name type="scientific">Mangrovactinospora gilvigrisea</name>
    <dbReference type="NCBI Taxonomy" id="1428644"/>
    <lineage>
        <taxon>Bacteria</taxon>
        <taxon>Bacillati</taxon>
        <taxon>Actinomycetota</taxon>
        <taxon>Actinomycetes</taxon>
        <taxon>Kitasatosporales</taxon>
        <taxon>Streptomycetaceae</taxon>
        <taxon>Mangrovactinospora</taxon>
    </lineage>
</organism>
<proteinExistence type="predicted"/>
<dbReference type="RefSeq" id="WP_071655981.1">
    <property type="nucleotide sequence ID" value="NZ_MLCF01000032.1"/>
</dbReference>
<evidence type="ECO:0000259" key="1">
    <source>
        <dbReference type="Pfam" id="PF04149"/>
    </source>
</evidence>
<evidence type="ECO:0000313" key="3">
    <source>
        <dbReference type="Proteomes" id="UP000243342"/>
    </source>
</evidence>
<name>A0A1J7C948_9ACTN</name>
<dbReference type="Pfam" id="PF04149">
    <property type="entry name" value="DUF397"/>
    <property type="match status" value="1"/>
</dbReference>
<reference evidence="2 3" key="1">
    <citation type="submission" date="2016-10" db="EMBL/GenBank/DDBJ databases">
        <title>Genome sequence of Streptomyces gilvigriseus MUSC 26.</title>
        <authorList>
            <person name="Lee L.-H."/>
            <person name="Ser H.-L."/>
        </authorList>
    </citation>
    <scope>NUCLEOTIDE SEQUENCE [LARGE SCALE GENOMIC DNA]</scope>
    <source>
        <strain evidence="2 3">MUSC 26</strain>
    </source>
</reference>
<dbReference type="InterPro" id="IPR007278">
    <property type="entry name" value="DUF397"/>
</dbReference>
<keyword evidence="3" id="KW-1185">Reference proteome</keyword>
<dbReference type="OrthoDB" id="3630359at2"/>